<sequence>MKKSLLMVVTALMVVTTACSSGGSKSPSNSAAPTSAPAATTAGDATKEPVTLSIVAKDLMGDDPGVQKLMKGIEEGMKAEGKNIKLKVVPVQSGTYSEKLGLLLQSGNIPDLIYFQGGDYQFAVTQKILEDLTPFIDKSTNVKASMNVFNQERMKNYPYLLWLSPLNSAVPVVRQDWFDKTASGKDLLSNPTSDNYYAFFKELKEKSGAKYAYTAAGTLDELDVMFGQSFGLTSTWIKGDDGKYAFGKTTQFEKDKLLFYAKLYKDGLLDPEFLTKKWDTKEKAFYDGQAAIMAGTQGKVIDIYNNKSVSQNGAAAKVMTLPPAKGKAQGYTPVDISKESRGFAIAKTSKNKDMAFAVLEYMAGQKGQMLDKLGVEGDEYQIVNNKIKLTDKFAAWFPHFVESTVNFKPDKEFDPATPYFSEQASKSLQMFASMSTKDNTFVIPAELASKWDASTAKYKEFAADLVTGKKSAADFDKFVQDWNAAGGKEVTEYANKTIK</sequence>
<feature type="compositionally biased region" description="Low complexity" evidence="6">
    <location>
        <begin position="20"/>
        <end position="42"/>
    </location>
</feature>
<evidence type="ECO:0000313" key="8">
    <source>
        <dbReference type="EMBL" id="MZQ83511.1"/>
    </source>
</evidence>
<feature type="chain" id="PRO_5026737977" evidence="7">
    <location>
        <begin position="21"/>
        <end position="499"/>
    </location>
</feature>
<keyword evidence="3" id="KW-0472">Membrane</keyword>
<proteinExistence type="predicted"/>
<dbReference type="Pfam" id="PF01547">
    <property type="entry name" value="SBP_bac_1"/>
    <property type="match status" value="1"/>
</dbReference>
<dbReference type="InterPro" id="IPR006059">
    <property type="entry name" value="SBP"/>
</dbReference>
<evidence type="ECO:0000256" key="2">
    <source>
        <dbReference type="ARBA" id="ARBA00022729"/>
    </source>
</evidence>
<evidence type="ECO:0000256" key="6">
    <source>
        <dbReference type="SAM" id="MobiDB-lite"/>
    </source>
</evidence>
<dbReference type="Proteomes" id="UP000481087">
    <property type="component" value="Unassembled WGS sequence"/>
</dbReference>
<feature type="region of interest" description="Disordered" evidence="6">
    <location>
        <begin position="20"/>
        <end position="44"/>
    </location>
</feature>
<gene>
    <name evidence="8" type="ORF">GQF01_15470</name>
</gene>
<dbReference type="PROSITE" id="PS51257">
    <property type="entry name" value="PROKAR_LIPOPROTEIN"/>
    <property type="match status" value="1"/>
</dbReference>
<feature type="signal peptide" evidence="7">
    <location>
        <begin position="1"/>
        <end position="20"/>
    </location>
</feature>
<keyword evidence="2 7" id="KW-0732">Signal</keyword>
<evidence type="ECO:0000256" key="7">
    <source>
        <dbReference type="SAM" id="SignalP"/>
    </source>
</evidence>
<keyword evidence="1" id="KW-1003">Cell membrane</keyword>
<name>A0A6L8V1U6_9BACL</name>
<dbReference type="SUPFAM" id="SSF53850">
    <property type="entry name" value="Periplasmic binding protein-like II"/>
    <property type="match status" value="1"/>
</dbReference>
<evidence type="ECO:0000256" key="3">
    <source>
        <dbReference type="ARBA" id="ARBA00023136"/>
    </source>
</evidence>
<dbReference type="InterPro" id="IPR050490">
    <property type="entry name" value="Bact_solute-bd_prot1"/>
</dbReference>
<dbReference type="PANTHER" id="PTHR43649">
    <property type="entry name" value="ARABINOSE-BINDING PROTEIN-RELATED"/>
    <property type="match status" value="1"/>
</dbReference>
<reference evidence="8 9" key="1">
    <citation type="submission" date="2019-12" db="EMBL/GenBank/DDBJ databases">
        <title>Paenibacillus sp. nov. sp. isolated from soil.</title>
        <authorList>
            <person name="Kim J."/>
            <person name="Jeong S.E."/>
            <person name="Jung H.S."/>
            <person name="Jeon C.O."/>
        </authorList>
    </citation>
    <scope>NUCLEOTIDE SEQUENCE [LARGE SCALE GENOMIC DNA]</scope>
    <source>
        <strain evidence="8 9">5J-6</strain>
    </source>
</reference>
<dbReference type="Gene3D" id="3.40.190.10">
    <property type="entry name" value="Periplasmic binding protein-like II"/>
    <property type="match status" value="2"/>
</dbReference>
<comment type="caution">
    <text evidence="8">The sequence shown here is derived from an EMBL/GenBank/DDBJ whole genome shotgun (WGS) entry which is preliminary data.</text>
</comment>
<protein>
    <submittedName>
        <fullName evidence="8">Extracellular solute-binding protein</fullName>
    </submittedName>
</protein>
<dbReference type="EMBL" id="WTUZ01000020">
    <property type="protein sequence ID" value="MZQ83511.1"/>
    <property type="molecule type" value="Genomic_DNA"/>
</dbReference>
<dbReference type="AlphaFoldDB" id="A0A6L8V1U6"/>
<evidence type="ECO:0000313" key="9">
    <source>
        <dbReference type="Proteomes" id="UP000481087"/>
    </source>
</evidence>
<keyword evidence="5" id="KW-0449">Lipoprotein</keyword>
<evidence type="ECO:0000256" key="1">
    <source>
        <dbReference type="ARBA" id="ARBA00022475"/>
    </source>
</evidence>
<accession>A0A6L8V1U6</accession>
<keyword evidence="9" id="KW-1185">Reference proteome</keyword>
<evidence type="ECO:0000256" key="5">
    <source>
        <dbReference type="ARBA" id="ARBA00023288"/>
    </source>
</evidence>
<dbReference type="PANTHER" id="PTHR43649:SF33">
    <property type="entry name" value="POLYGALACTURONAN_RHAMNOGALACTURONAN-BINDING PROTEIN YTCQ"/>
    <property type="match status" value="1"/>
</dbReference>
<dbReference type="RefSeq" id="WP_161407676.1">
    <property type="nucleotide sequence ID" value="NZ_WTUZ01000020.1"/>
</dbReference>
<evidence type="ECO:0000256" key="4">
    <source>
        <dbReference type="ARBA" id="ARBA00023139"/>
    </source>
</evidence>
<organism evidence="8 9">
    <name type="scientific">Paenibacillus silvestris</name>
    <dbReference type="NCBI Taxonomy" id="2606219"/>
    <lineage>
        <taxon>Bacteria</taxon>
        <taxon>Bacillati</taxon>
        <taxon>Bacillota</taxon>
        <taxon>Bacilli</taxon>
        <taxon>Bacillales</taxon>
        <taxon>Paenibacillaceae</taxon>
        <taxon>Paenibacillus</taxon>
    </lineage>
</organism>
<keyword evidence="4" id="KW-0564">Palmitate</keyword>